<dbReference type="InterPro" id="IPR000960">
    <property type="entry name" value="Flavin_mOase"/>
</dbReference>
<comment type="similarity">
    <text evidence="2 8">Belongs to the FMO family.</text>
</comment>
<keyword evidence="5" id="KW-0521">NADP</keyword>
<keyword evidence="6 8" id="KW-0560">Oxidoreductase</keyword>
<proteinExistence type="inferred from homology"/>
<evidence type="ECO:0000256" key="7">
    <source>
        <dbReference type="ARBA" id="ARBA00023033"/>
    </source>
</evidence>
<dbReference type="STRING" id="151549.A0A4C1XPV0"/>
<evidence type="ECO:0000256" key="3">
    <source>
        <dbReference type="ARBA" id="ARBA00022630"/>
    </source>
</evidence>
<evidence type="ECO:0000256" key="5">
    <source>
        <dbReference type="ARBA" id="ARBA00022857"/>
    </source>
</evidence>
<evidence type="ECO:0000256" key="4">
    <source>
        <dbReference type="ARBA" id="ARBA00022827"/>
    </source>
</evidence>
<accession>A0A4C1XPV0</accession>
<keyword evidence="3 8" id="KW-0285">Flavoprotein</keyword>
<dbReference type="SUPFAM" id="SSF51905">
    <property type="entry name" value="FAD/NAD(P)-binding domain"/>
    <property type="match status" value="2"/>
</dbReference>
<keyword evidence="7 8" id="KW-0503">Monooxygenase</keyword>
<comment type="cofactor">
    <cofactor evidence="1 8">
        <name>FAD</name>
        <dbReference type="ChEBI" id="CHEBI:57692"/>
    </cofactor>
</comment>
<dbReference type="GO" id="GO:0050660">
    <property type="term" value="F:flavin adenine dinucleotide binding"/>
    <property type="evidence" value="ECO:0007669"/>
    <property type="project" value="InterPro"/>
</dbReference>
<dbReference type="InterPro" id="IPR050346">
    <property type="entry name" value="FMO-like"/>
</dbReference>
<evidence type="ECO:0000256" key="6">
    <source>
        <dbReference type="ARBA" id="ARBA00023002"/>
    </source>
</evidence>
<evidence type="ECO:0000256" key="1">
    <source>
        <dbReference type="ARBA" id="ARBA00001974"/>
    </source>
</evidence>
<reference evidence="9 10" key="1">
    <citation type="journal article" date="2019" name="Commun. Biol.">
        <title>The bagworm genome reveals a unique fibroin gene that provides high tensile strength.</title>
        <authorList>
            <person name="Kono N."/>
            <person name="Nakamura H."/>
            <person name="Ohtoshi R."/>
            <person name="Tomita M."/>
            <person name="Numata K."/>
            <person name="Arakawa K."/>
        </authorList>
    </citation>
    <scope>NUCLEOTIDE SEQUENCE [LARGE SCALE GENOMIC DNA]</scope>
</reference>
<dbReference type="GO" id="GO:0004499">
    <property type="term" value="F:N,N-dimethylaniline monooxygenase activity"/>
    <property type="evidence" value="ECO:0007669"/>
    <property type="project" value="InterPro"/>
</dbReference>
<dbReference type="Pfam" id="PF00743">
    <property type="entry name" value="FMO-like"/>
    <property type="match status" value="3"/>
</dbReference>
<keyword evidence="10" id="KW-1185">Reference proteome</keyword>
<dbReference type="Proteomes" id="UP000299102">
    <property type="component" value="Unassembled WGS sequence"/>
</dbReference>
<dbReference type="InterPro" id="IPR020946">
    <property type="entry name" value="Flavin_mOase-like"/>
</dbReference>
<dbReference type="Gene3D" id="3.50.50.60">
    <property type="entry name" value="FAD/NAD(P)-binding domain"/>
    <property type="match status" value="2"/>
</dbReference>
<evidence type="ECO:0000313" key="9">
    <source>
        <dbReference type="EMBL" id="GBP65956.1"/>
    </source>
</evidence>
<keyword evidence="4 8" id="KW-0274">FAD</keyword>
<dbReference type="AlphaFoldDB" id="A0A4C1XPV0"/>
<comment type="caution">
    <text evidence="9">The sequence shown here is derived from an EMBL/GenBank/DDBJ whole genome shotgun (WGS) entry which is preliminary data.</text>
</comment>
<dbReference type="EMBL" id="BGZK01000943">
    <property type="protein sequence ID" value="GBP65956.1"/>
    <property type="molecule type" value="Genomic_DNA"/>
</dbReference>
<evidence type="ECO:0000256" key="2">
    <source>
        <dbReference type="ARBA" id="ARBA00009183"/>
    </source>
</evidence>
<dbReference type="GO" id="GO:0050661">
    <property type="term" value="F:NADP binding"/>
    <property type="evidence" value="ECO:0007669"/>
    <property type="project" value="InterPro"/>
</dbReference>
<dbReference type="FunFam" id="3.50.50.60:FF:000138">
    <property type="entry name" value="Flavin-containing monooxygenase"/>
    <property type="match status" value="1"/>
</dbReference>
<dbReference type="OrthoDB" id="66881at2759"/>
<name>A0A4C1XPV0_EUMVA</name>
<dbReference type="EC" id="1.-.-.-" evidence="8"/>
<dbReference type="PANTHER" id="PTHR23023">
    <property type="entry name" value="DIMETHYLANILINE MONOOXYGENASE"/>
    <property type="match status" value="1"/>
</dbReference>
<evidence type="ECO:0000313" key="10">
    <source>
        <dbReference type="Proteomes" id="UP000299102"/>
    </source>
</evidence>
<gene>
    <name evidence="9" type="primary">sno1</name>
    <name evidence="9" type="ORF">EVAR_50305_1</name>
</gene>
<organism evidence="9 10">
    <name type="scientific">Eumeta variegata</name>
    <name type="common">Bagworm moth</name>
    <name type="synonym">Eumeta japonica</name>
    <dbReference type="NCBI Taxonomy" id="151549"/>
    <lineage>
        <taxon>Eukaryota</taxon>
        <taxon>Metazoa</taxon>
        <taxon>Ecdysozoa</taxon>
        <taxon>Arthropoda</taxon>
        <taxon>Hexapoda</taxon>
        <taxon>Insecta</taxon>
        <taxon>Pterygota</taxon>
        <taxon>Neoptera</taxon>
        <taxon>Endopterygota</taxon>
        <taxon>Lepidoptera</taxon>
        <taxon>Glossata</taxon>
        <taxon>Ditrysia</taxon>
        <taxon>Tineoidea</taxon>
        <taxon>Psychidae</taxon>
        <taxon>Oiketicinae</taxon>
        <taxon>Eumeta</taxon>
    </lineage>
</organism>
<evidence type="ECO:0000256" key="8">
    <source>
        <dbReference type="RuleBase" id="RU361177"/>
    </source>
</evidence>
<protein>
    <recommendedName>
        <fullName evidence="8">Flavin-containing monooxygenase</fullName>
        <ecNumber evidence="8">1.-.-.-</ecNumber>
    </recommendedName>
</protein>
<sequence>MAQVNVRTSARTVAGSRAIGLSAYSSKLKRGAEFELTYSAPVVSWRRRAARSARTCSLAKHLLQIAGVKDKRITVLEATGHVGGTWRYVPYTGRDRDDLPIYTSMYKNLRTNLPTQVMEFPDCPMGEGTSSYPTRECFYDYIIWYAKRFNLQQNIKFHQLVTSVKRHDGHWLLTHKDVLNGTFHEERCDYLVINNGRIVHSHDYREPEPFRGRRVMVVGAGPSGWDISLDVAKVATKMVHSHHSPANNTTPFPENYIRKPNVKGYVNSTVIFADGSTEEIDDILYCTGYQYYYPFLDDSSGLERKLLYLAPLYKNLVNIRHPTMMFMGLGVRGCVLVAIHTQARYLAALFAGKFSLPSEEIMQKEWDSKVTEIHKNNKHLKTLHDIGPKEKELYDSMTDEANITRVRPIIAEMYKITTRDKLTNWYEYRSYRFTILDDNNYTRTYDDTNAVSVLGTRRADTLLIPKRRCKMLCTLPVEIFVSSAVKPTVTRRFIETVFLTFMSFFSVTTVVGRPERESSLADVLPHLNSEDQRAVVEYGGG</sequence>
<dbReference type="InterPro" id="IPR036188">
    <property type="entry name" value="FAD/NAD-bd_sf"/>
</dbReference>
<dbReference type="PRINTS" id="PR00370">
    <property type="entry name" value="FMOXYGENASE"/>
</dbReference>